<dbReference type="InterPro" id="IPR040079">
    <property type="entry name" value="Glutathione_S-Trfase"/>
</dbReference>
<dbReference type="SFLD" id="SFLDS00019">
    <property type="entry name" value="Glutathione_Transferase_(cytos"/>
    <property type="match status" value="1"/>
</dbReference>
<dbReference type="InterPro" id="IPR036249">
    <property type="entry name" value="Thioredoxin-like_sf"/>
</dbReference>
<accession>A0ABR2WY67</accession>
<feature type="domain" description="GST N-terminal" evidence="1">
    <location>
        <begin position="24"/>
        <end position="103"/>
    </location>
</feature>
<dbReference type="SUPFAM" id="SSF47616">
    <property type="entry name" value="GST C-terminal domain-like"/>
    <property type="match status" value="1"/>
</dbReference>
<evidence type="ECO:0000259" key="2">
    <source>
        <dbReference type="PROSITE" id="PS50405"/>
    </source>
</evidence>
<dbReference type="PROSITE" id="PS50405">
    <property type="entry name" value="GST_CTER"/>
    <property type="match status" value="1"/>
</dbReference>
<dbReference type="Proteomes" id="UP001479436">
    <property type="component" value="Unassembled WGS sequence"/>
</dbReference>
<reference evidence="3 4" key="1">
    <citation type="submission" date="2023-04" db="EMBL/GenBank/DDBJ databases">
        <title>Genome of Basidiobolus ranarum AG-B5.</title>
        <authorList>
            <person name="Stajich J.E."/>
            <person name="Carter-House D."/>
            <person name="Gryganskyi A."/>
        </authorList>
    </citation>
    <scope>NUCLEOTIDE SEQUENCE [LARGE SCALE GENOMIC DNA]</scope>
    <source>
        <strain evidence="3 4">AG-B5</strain>
    </source>
</reference>
<name>A0ABR2WY67_9FUNG</name>
<dbReference type="Pfam" id="PF14497">
    <property type="entry name" value="GST_C_3"/>
    <property type="match status" value="1"/>
</dbReference>
<comment type="caution">
    <text evidence="3">The sequence shown here is derived from an EMBL/GenBank/DDBJ whole genome shotgun (WGS) entry which is preliminary data.</text>
</comment>
<dbReference type="InterPro" id="IPR004046">
    <property type="entry name" value="GST_C"/>
</dbReference>
<feature type="domain" description="GST C-terminal" evidence="2">
    <location>
        <begin position="105"/>
        <end position="245"/>
    </location>
</feature>
<dbReference type="EMBL" id="JASJQH010000155">
    <property type="protein sequence ID" value="KAK9766428.1"/>
    <property type="molecule type" value="Genomic_DNA"/>
</dbReference>
<evidence type="ECO:0000313" key="4">
    <source>
        <dbReference type="Proteomes" id="UP001479436"/>
    </source>
</evidence>
<protein>
    <recommendedName>
        <fullName evidence="5">Glutathione S-transferase</fullName>
    </recommendedName>
</protein>
<dbReference type="PANTHER" id="PTHR11571">
    <property type="entry name" value="GLUTATHIONE S-TRANSFERASE"/>
    <property type="match status" value="1"/>
</dbReference>
<dbReference type="InterPro" id="IPR036282">
    <property type="entry name" value="Glutathione-S-Trfase_C_sf"/>
</dbReference>
<evidence type="ECO:0000259" key="1">
    <source>
        <dbReference type="PROSITE" id="PS50404"/>
    </source>
</evidence>
<dbReference type="SUPFAM" id="SSF52833">
    <property type="entry name" value="Thioredoxin-like"/>
    <property type="match status" value="1"/>
</dbReference>
<keyword evidence="4" id="KW-1185">Reference proteome</keyword>
<dbReference type="InterPro" id="IPR010987">
    <property type="entry name" value="Glutathione-S-Trfase_C-like"/>
</dbReference>
<dbReference type="PROSITE" id="PS50404">
    <property type="entry name" value="GST_NTER"/>
    <property type="match status" value="1"/>
</dbReference>
<proteinExistence type="predicted"/>
<gene>
    <name evidence="3" type="ORF">K7432_004483</name>
</gene>
<dbReference type="InterPro" id="IPR004045">
    <property type="entry name" value="Glutathione_S-Trfase_N"/>
</dbReference>
<dbReference type="InterPro" id="IPR050213">
    <property type="entry name" value="GST_superfamily"/>
</dbReference>
<sequence length="245" mass="27616">MAALPQPTQASSNHLSELTKNPDSSFKVLYYPIHGRADLIRTILAYSRAKWEDLAFDWPNQKEKTPYKCVPVVYEETKSGEVLQLAEQQAIERYLARKFGLLGENAWEEHQINELSSSIESLKTAFLQSLGSVAFEKRAEAHASFVLTKWAGFKEIHEALLIKNGSNGHYIGNKFSLADFKLANTIQRLEEWVPEGAQPFPVSASATPAIWKVYKGVNSHSSIATWRSSPFYEVLSEGTRKKLKI</sequence>
<dbReference type="PANTHER" id="PTHR11571:SF150">
    <property type="entry name" value="GLUTATHIONE S-TRANSFERASE"/>
    <property type="match status" value="1"/>
</dbReference>
<evidence type="ECO:0008006" key="5">
    <source>
        <dbReference type="Google" id="ProtNLM"/>
    </source>
</evidence>
<dbReference type="Gene3D" id="3.40.30.10">
    <property type="entry name" value="Glutaredoxin"/>
    <property type="match status" value="1"/>
</dbReference>
<evidence type="ECO:0000313" key="3">
    <source>
        <dbReference type="EMBL" id="KAK9766428.1"/>
    </source>
</evidence>
<dbReference type="Gene3D" id="1.20.1050.10">
    <property type="match status" value="1"/>
</dbReference>
<organism evidence="3 4">
    <name type="scientific">Basidiobolus ranarum</name>
    <dbReference type="NCBI Taxonomy" id="34480"/>
    <lineage>
        <taxon>Eukaryota</taxon>
        <taxon>Fungi</taxon>
        <taxon>Fungi incertae sedis</taxon>
        <taxon>Zoopagomycota</taxon>
        <taxon>Entomophthoromycotina</taxon>
        <taxon>Basidiobolomycetes</taxon>
        <taxon>Basidiobolales</taxon>
        <taxon>Basidiobolaceae</taxon>
        <taxon>Basidiobolus</taxon>
    </lineage>
</organism>